<dbReference type="KEGG" id="csol:105365167"/>
<dbReference type="PANTHER" id="PTHR10528">
    <property type="entry name" value="AF4/FMR2 FAMILY MEMBER"/>
    <property type="match status" value="1"/>
</dbReference>
<evidence type="ECO:0000313" key="16">
    <source>
        <dbReference type="RefSeq" id="XP_011501564.1"/>
    </source>
</evidence>
<keyword evidence="5" id="KW-0597">Phosphoprotein</keyword>
<feature type="region of interest" description="Disordered" evidence="13">
    <location>
        <begin position="11"/>
        <end position="67"/>
    </location>
</feature>
<dbReference type="GO" id="GO:0010468">
    <property type="term" value="P:regulation of gene expression"/>
    <property type="evidence" value="ECO:0007669"/>
    <property type="project" value="InterPro"/>
</dbReference>
<keyword evidence="8" id="KW-0238">DNA-binding</keyword>
<dbReference type="CTD" id="33496"/>
<dbReference type="InterPro" id="IPR043640">
    <property type="entry name" value="AF4/FMR2_CHD"/>
</dbReference>
<evidence type="ECO:0000256" key="7">
    <source>
        <dbReference type="ARBA" id="ARBA00023015"/>
    </source>
</evidence>
<dbReference type="GeneID" id="105365167"/>
<accession>A0AAJ6YNZ8</accession>
<dbReference type="InterPro" id="IPR007797">
    <property type="entry name" value="AF4/FMR2"/>
</dbReference>
<evidence type="ECO:0000256" key="6">
    <source>
        <dbReference type="ARBA" id="ARBA00022788"/>
    </source>
</evidence>
<dbReference type="GO" id="GO:0007366">
    <property type="term" value="P:periodic partitioning by pair rule gene"/>
    <property type="evidence" value="ECO:0007669"/>
    <property type="project" value="UniProtKB-KW"/>
</dbReference>
<evidence type="ECO:0000256" key="9">
    <source>
        <dbReference type="ARBA" id="ARBA00023163"/>
    </source>
</evidence>
<evidence type="ECO:0000256" key="11">
    <source>
        <dbReference type="ARBA" id="ARBA00024653"/>
    </source>
</evidence>
<evidence type="ECO:0000256" key="12">
    <source>
        <dbReference type="ARBA" id="ARBA00032149"/>
    </source>
</evidence>
<protein>
    <recommendedName>
        <fullName evidence="3">AF4/FMR2 family member lilli</fullName>
    </recommendedName>
    <alternativeName>
        <fullName evidence="12">Protein lilliputian</fullName>
    </alternativeName>
</protein>
<evidence type="ECO:0000256" key="10">
    <source>
        <dbReference type="ARBA" id="ARBA00023242"/>
    </source>
</evidence>
<comment type="function">
    <text evidence="11">Has a role in transcriptional regulation. Acts in parallel with the Ras/MAPK and the PI3K/PKB pathways in the control of cell identity and cellular growth. Essential for regulation of the cytoskeleton and cell growth but not for cell proliferation or growth rate. Required specifically for the microtubule-based basal transport of lipid droplets. Plays a partially redundant function downstream of Raf in cell fate specification in the developing eye. Pair-rule protein that regulates embryonic cellularization, gastrulation and segmentation.</text>
</comment>
<comment type="similarity">
    <text evidence="2">Belongs to the AF4 family.</text>
</comment>
<feature type="compositionally biased region" description="Polar residues" evidence="13">
    <location>
        <begin position="222"/>
        <end position="232"/>
    </location>
</feature>
<feature type="compositionally biased region" description="Low complexity" evidence="13">
    <location>
        <begin position="403"/>
        <end position="420"/>
    </location>
</feature>
<evidence type="ECO:0000256" key="4">
    <source>
        <dbReference type="ARBA" id="ARBA00022473"/>
    </source>
</evidence>
<dbReference type="RefSeq" id="XP_011501564.1">
    <property type="nucleotide sequence ID" value="XM_011503262.1"/>
</dbReference>
<keyword evidence="6" id="KW-0562">Pair-rule protein</keyword>
<feature type="compositionally biased region" description="Low complexity" evidence="13">
    <location>
        <begin position="46"/>
        <end position="58"/>
    </location>
</feature>
<feature type="region of interest" description="Disordered" evidence="13">
    <location>
        <begin position="202"/>
        <end position="245"/>
    </location>
</feature>
<proteinExistence type="inferred from homology"/>
<dbReference type="Proteomes" id="UP000695007">
    <property type="component" value="Unplaced"/>
</dbReference>
<keyword evidence="4" id="KW-0217">Developmental protein</keyword>
<feature type="compositionally biased region" description="Basic and acidic residues" evidence="13">
    <location>
        <begin position="21"/>
        <end position="33"/>
    </location>
</feature>
<evidence type="ECO:0000256" key="5">
    <source>
        <dbReference type="ARBA" id="ARBA00022553"/>
    </source>
</evidence>
<dbReference type="AlphaFoldDB" id="A0AAJ6YNZ8"/>
<comment type="subcellular location">
    <subcellularLocation>
        <location evidence="1">Nucleus</location>
    </subcellularLocation>
</comment>
<evidence type="ECO:0000256" key="13">
    <source>
        <dbReference type="SAM" id="MobiDB-lite"/>
    </source>
</evidence>
<dbReference type="Pfam" id="PF18876">
    <property type="entry name" value="AFF4_CHD"/>
    <property type="match status" value="1"/>
</dbReference>
<evidence type="ECO:0000259" key="14">
    <source>
        <dbReference type="Pfam" id="PF18876"/>
    </source>
</evidence>
<dbReference type="GO" id="GO:0032783">
    <property type="term" value="C:super elongation complex"/>
    <property type="evidence" value="ECO:0007669"/>
    <property type="project" value="TreeGrafter"/>
</dbReference>
<evidence type="ECO:0000256" key="2">
    <source>
        <dbReference type="ARBA" id="ARBA00007354"/>
    </source>
</evidence>
<evidence type="ECO:0000256" key="8">
    <source>
        <dbReference type="ARBA" id="ARBA00023125"/>
    </source>
</evidence>
<keyword evidence="10" id="KW-0539">Nucleus</keyword>
<keyword evidence="7" id="KW-0805">Transcription regulation</keyword>
<reference evidence="16" key="1">
    <citation type="submission" date="2025-08" db="UniProtKB">
        <authorList>
            <consortium name="RefSeq"/>
        </authorList>
    </citation>
    <scope>IDENTIFICATION</scope>
</reference>
<dbReference type="GO" id="GO:0003677">
    <property type="term" value="F:DNA binding"/>
    <property type="evidence" value="ECO:0007669"/>
    <property type="project" value="UniProtKB-KW"/>
</dbReference>
<dbReference type="PANTHER" id="PTHR10528:SF17">
    <property type="entry name" value="AF4_FMR2 FAMILY MEMBER LILLI"/>
    <property type="match status" value="1"/>
</dbReference>
<evidence type="ECO:0000313" key="15">
    <source>
        <dbReference type="Proteomes" id="UP000695007"/>
    </source>
</evidence>
<keyword evidence="15" id="KW-1185">Reference proteome</keyword>
<evidence type="ECO:0000256" key="1">
    <source>
        <dbReference type="ARBA" id="ARBA00004123"/>
    </source>
</evidence>
<organism evidence="15 16">
    <name type="scientific">Ceratosolen solmsi marchali</name>
    <dbReference type="NCBI Taxonomy" id="326594"/>
    <lineage>
        <taxon>Eukaryota</taxon>
        <taxon>Metazoa</taxon>
        <taxon>Ecdysozoa</taxon>
        <taxon>Arthropoda</taxon>
        <taxon>Hexapoda</taxon>
        <taxon>Insecta</taxon>
        <taxon>Pterygota</taxon>
        <taxon>Neoptera</taxon>
        <taxon>Endopterygota</taxon>
        <taxon>Hymenoptera</taxon>
        <taxon>Apocrita</taxon>
        <taxon>Proctotrupomorpha</taxon>
        <taxon>Chalcidoidea</taxon>
        <taxon>Agaonidae</taxon>
        <taxon>Agaoninae</taxon>
        <taxon>Ceratosolen</taxon>
    </lineage>
</organism>
<name>A0AAJ6YNZ8_9HYME</name>
<keyword evidence="9" id="KW-0804">Transcription</keyword>
<gene>
    <name evidence="16" type="primary">LOC105365167</name>
</gene>
<evidence type="ECO:0000256" key="3">
    <source>
        <dbReference type="ARBA" id="ARBA00021888"/>
    </source>
</evidence>
<sequence>MPRLVCRLELSRLGHVPKPARGQEIRQRTEMPDTRPSSRQQPSALTTTQSQSQRPTTPEEGEIVESRGSGASIPAVAQDSDSVTAPAKVGSGIGLGAGVTGSVGVGIGVGVGVGVGGRVGIKTDVPDVIKSVDAKPIASMGEAAGTGSGVGSLGAKTSGHGETCELATTGSGVKRKRKESCSSVSSLGTVCSLDTKVKIESKEEKKKRKRKHQEQESLARFSASQHNDAQPTNHEREDKPDMSLLPPPPQRVFYSYFYMQNDVSEDLDSYQEQYLAEAKRLKHSADEESDVTTQGLLYLEGAIYFILTGQAMESAHMSERAAYRIFIATKFQVQPNNSVESNIHIKLLILSLWCQSLIYQKLFNLKKAEIKENHLLLAEYHQKQVLVQPEGQGTPSLSPTPSPAGSVGSVGSQSSGYSSGELANRGLANGQAPVPTYVSVPLSIHNAMQKQHNDMGMLMSSHEKWDKACALVTDKHRDFFIELDETLGPLTPKSSLTDLARYVQAGIKKLRAL</sequence>
<feature type="domain" description="AF4/FMR2 C-terminal homology" evidence="14">
    <location>
        <begin position="267"/>
        <end position="512"/>
    </location>
</feature>
<feature type="compositionally biased region" description="Polar residues" evidence="13">
    <location>
        <begin position="35"/>
        <end position="45"/>
    </location>
</feature>
<feature type="region of interest" description="Disordered" evidence="13">
    <location>
        <begin position="390"/>
        <end position="424"/>
    </location>
</feature>